<reference evidence="2" key="1">
    <citation type="journal article" date="2014" name="Front. Microbiol.">
        <title>High frequency of phylogenetically diverse reductive dehalogenase-homologous genes in deep subseafloor sedimentary metagenomes.</title>
        <authorList>
            <person name="Kawai M."/>
            <person name="Futagami T."/>
            <person name="Toyoda A."/>
            <person name="Takaki Y."/>
            <person name="Nishi S."/>
            <person name="Hori S."/>
            <person name="Arai W."/>
            <person name="Tsubouchi T."/>
            <person name="Morono Y."/>
            <person name="Uchiyama I."/>
            <person name="Ito T."/>
            <person name="Fujiyama A."/>
            <person name="Inagaki F."/>
            <person name="Takami H."/>
        </authorList>
    </citation>
    <scope>NUCLEOTIDE SEQUENCE</scope>
    <source>
        <strain evidence="2">Expedition CK06-06</strain>
    </source>
</reference>
<dbReference type="InterPro" id="IPR050256">
    <property type="entry name" value="Glycosyltransferase_2"/>
</dbReference>
<dbReference type="EMBL" id="BARU01031608">
    <property type="protein sequence ID" value="GAH62464.1"/>
    <property type="molecule type" value="Genomic_DNA"/>
</dbReference>
<accession>X1I8Q9</accession>
<dbReference type="PANTHER" id="PTHR48090">
    <property type="entry name" value="UNDECAPRENYL-PHOSPHATE 4-DEOXY-4-FORMAMIDO-L-ARABINOSE TRANSFERASE-RELATED"/>
    <property type="match status" value="1"/>
</dbReference>
<proteinExistence type="predicted"/>
<dbReference type="PANTHER" id="PTHR48090:SF7">
    <property type="entry name" value="RFBJ PROTEIN"/>
    <property type="match status" value="1"/>
</dbReference>
<sequence>MFEKNEELLEDKVLKTISKLKSVDIIVGIPSFNNANTIGNVVSNFVSGLEQYFPHFKSLIINSDGGSTDGTRDIVEKIRKTKGVEIITTQYKGPSGKGSAFRTIFEVAKRLEA</sequence>
<evidence type="ECO:0000259" key="1">
    <source>
        <dbReference type="Pfam" id="PF00535"/>
    </source>
</evidence>
<dbReference type="InterPro" id="IPR001173">
    <property type="entry name" value="Glyco_trans_2-like"/>
</dbReference>
<name>X1I8Q9_9ZZZZ</name>
<comment type="caution">
    <text evidence="2">The sequence shown here is derived from an EMBL/GenBank/DDBJ whole genome shotgun (WGS) entry which is preliminary data.</text>
</comment>
<organism evidence="2">
    <name type="scientific">marine sediment metagenome</name>
    <dbReference type="NCBI Taxonomy" id="412755"/>
    <lineage>
        <taxon>unclassified sequences</taxon>
        <taxon>metagenomes</taxon>
        <taxon>ecological metagenomes</taxon>
    </lineage>
</organism>
<gene>
    <name evidence="2" type="ORF">S03H2_49970</name>
</gene>
<feature type="non-terminal residue" evidence="2">
    <location>
        <position position="113"/>
    </location>
</feature>
<feature type="domain" description="Glycosyltransferase 2-like" evidence="1">
    <location>
        <begin position="27"/>
        <end position="109"/>
    </location>
</feature>
<dbReference type="AlphaFoldDB" id="X1I8Q9"/>
<dbReference type="SUPFAM" id="SSF53448">
    <property type="entry name" value="Nucleotide-diphospho-sugar transferases"/>
    <property type="match status" value="1"/>
</dbReference>
<protein>
    <recommendedName>
        <fullName evidence="1">Glycosyltransferase 2-like domain-containing protein</fullName>
    </recommendedName>
</protein>
<dbReference type="Gene3D" id="3.90.550.10">
    <property type="entry name" value="Spore Coat Polysaccharide Biosynthesis Protein SpsA, Chain A"/>
    <property type="match status" value="1"/>
</dbReference>
<evidence type="ECO:0000313" key="2">
    <source>
        <dbReference type="EMBL" id="GAH62464.1"/>
    </source>
</evidence>
<dbReference type="InterPro" id="IPR029044">
    <property type="entry name" value="Nucleotide-diphossugar_trans"/>
</dbReference>
<dbReference type="Pfam" id="PF00535">
    <property type="entry name" value="Glycos_transf_2"/>
    <property type="match status" value="1"/>
</dbReference>